<dbReference type="Proteomes" id="UP001165960">
    <property type="component" value="Unassembled WGS sequence"/>
</dbReference>
<dbReference type="EMBL" id="QTSX02002966">
    <property type="protein sequence ID" value="KAJ9072770.1"/>
    <property type="molecule type" value="Genomic_DNA"/>
</dbReference>
<keyword evidence="2" id="KW-1185">Reference proteome</keyword>
<proteinExistence type="predicted"/>
<accession>A0ACC2TDW0</accession>
<name>A0ACC2TDW0_9FUNG</name>
<gene>
    <name evidence="1" type="ORF">DSO57_1023804</name>
</gene>
<protein>
    <submittedName>
        <fullName evidence="1">Uncharacterized protein</fullName>
    </submittedName>
</protein>
<reference evidence="1" key="1">
    <citation type="submission" date="2022-04" db="EMBL/GenBank/DDBJ databases">
        <title>Genome of the entomopathogenic fungus Entomophthora muscae.</title>
        <authorList>
            <person name="Elya C."/>
            <person name="Lovett B.R."/>
            <person name="Lee E."/>
            <person name="Macias A.M."/>
            <person name="Hajek A.E."/>
            <person name="De Bivort B.L."/>
            <person name="Kasson M.T."/>
            <person name="De Fine Licht H.H."/>
            <person name="Stajich J.E."/>
        </authorList>
    </citation>
    <scope>NUCLEOTIDE SEQUENCE</scope>
    <source>
        <strain evidence="1">Berkeley</strain>
    </source>
</reference>
<comment type="caution">
    <text evidence="1">The sequence shown here is derived from an EMBL/GenBank/DDBJ whole genome shotgun (WGS) entry which is preliminary data.</text>
</comment>
<feature type="non-terminal residue" evidence="1">
    <location>
        <position position="1"/>
    </location>
</feature>
<evidence type="ECO:0000313" key="1">
    <source>
        <dbReference type="EMBL" id="KAJ9072770.1"/>
    </source>
</evidence>
<evidence type="ECO:0000313" key="2">
    <source>
        <dbReference type="Proteomes" id="UP001165960"/>
    </source>
</evidence>
<sequence length="303" mass="34456">QRWVVRGGMENWIQVALVLLEAVGFLLNGLVLYLVWRQGLHRIDMWLVLFITLNDVVLLMDKLGEAVVLLAADKSLVLDPLIGPWLGVFLVLCLHLSTGFSGCLALIRFWVIVLKRPIVSRRWWMVLVLLVMWLVLWLVATKLHGGMELVSNQRFYYPSPSAGWVSMSCRVMLALWHIVSLLLIDICYPCIAMQYVSDLSHFSEDELFDPRILRSRQTWTVCKIATIVSLYNVILLPILVLFILDLVSKPMSVEQAGLAGIGMMSLTIINPIMLLTLHYGTAIELQSLRRSCFHLKKKLSTSL</sequence>
<organism evidence="1 2">
    <name type="scientific">Entomophthora muscae</name>
    <dbReference type="NCBI Taxonomy" id="34485"/>
    <lineage>
        <taxon>Eukaryota</taxon>
        <taxon>Fungi</taxon>
        <taxon>Fungi incertae sedis</taxon>
        <taxon>Zoopagomycota</taxon>
        <taxon>Entomophthoromycotina</taxon>
        <taxon>Entomophthoromycetes</taxon>
        <taxon>Entomophthorales</taxon>
        <taxon>Entomophthoraceae</taxon>
        <taxon>Entomophthora</taxon>
    </lineage>
</organism>